<evidence type="ECO:0000256" key="13">
    <source>
        <dbReference type="SAM" id="MobiDB-lite"/>
    </source>
</evidence>
<evidence type="ECO:0000256" key="9">
    <source>
        <dbReference type="ARBA" id="ARBA00053340"/>
    </source>
</evidence>
<evidence type="ECO:0000259" key="14">
    <source>
        <dbReference type="PROSITE" id="PS50102"/>
    </source>
</evidence>
<evidence type="ECO:0000313" key="16">
    <source>
        <dbReference type="Proteomes" id="UP000694620"/>
    </source>
</evidence>
<keyword evidence="3" id="KW-0507">mRNA processing</keyword>
<evidence type="ECO:0000256" key="11">
    <source>
        <dbReference type="ARBA" id="ARBA00070533"/>
    </source>
</evidence>
<feature type="compositionally biased region" description="Pro residues" evidence="13">
    <location>
        <begin position="231"/>
        <end position="323"/>
    </location>
</feature>
<keyword evidence="6 12" id="KW-0694">RNA-binding</keyword>
<dbReference type="GO" id="GO:0005730">
    <property type="term" value="C:nucleolus"/>
    <property type="evidence" value="ECO:0007669"/>
    <property type="project" value="TreeGrafter"/>
</dbReference>
<dbReference type="GeneTree" id="ENSGT00870000136537"/>
<dbReference type="CDD" id="cd12334">
    <property type="entry name" value="RRM1_SF3B4"/>
    <property type="match status" value="1"/>
</dbReference>
<feature type="compositionally biased region" description="Pro residues" evidence="13">
    <location>
        <begin position="330"/>
        <end position="429"/>
    </location>
</feature>
<comment type="function">
    <text evidence="9">Component of the 17S U2 SnRNP complex of the spliceosome, a large ribonucleoprotein complex that removes introns from transcribed pre-mRNAs. The 17S U2 SnRNP complex (1) directly participates in early spliceosome assembly and (2) mediates recognition of the intron branch site during pre-mRNA splicing by promoting the selection of the pre-mRNA branch-site adenosine, the nucleophile for the first step of splicing. Within the 17S U2 SnRNP complex, SF3B4 is part of the SF3B subcomplex, which is required for 'A' complex assembly formed by the stable binding of U2 snRNP to the branchpoint sequence in pre-mRNA. Sequence independent binding of SF3A and SF3B subcomplexes upstream of the branch site is essential, it may anchor U2 snRNP to the pre-mRNA. May also be involved in the assembly of the 'E' complex. Also acts as a component of the minor spliceosome, which is involved in the splicing of U12-type introns in pre-mRNAs.</text>
</comment>
<keyword evidence="16" id="KW-1185">Reference proteome</keyword>
<dbReference type="InterPro" id="IPR012677">
    <property type="entry name" value="Nucleotide-bd_a/b_plait_sf"/>
</dbReference>
<sequence length="429" mass="44434">MAAGPISERNQDATVYVGGLDEKVSEPLLWELFLQAGPVVNTHMPKDRVTGQHQGYGFVEFLSEEDADYAIKIMNMIKLYGKPIRVNKASAHNKNLDVGANIFIGNLDPEIDEKLLYDTFSAFGVILQTPKIMRDPDTGNSKGYAFINFASFDASDAAIEAMNGQYLCNRPITVSYAFKKDSKGERHGSAAERLLAAQNPLSQADRPHQLFADAPPPPSAPMAVVTSLGPGVPPPGIPPPGTFPPPVPPPGSLPPGLPPGIPPPPVPPTSAAPVPPAGATPGSGPPPGPPPFPPGAIPPPGMPQMPIPPPAPPGLVPPPPGPPGAAVQVPPRPPPPPGMPPPPPMGMPPRAPFGPPMGPPGPLPPPGMRGPPPPMPPPGFAGGPPRPPPFGFQRAPPMPPRPNSRPPAPPPPPPPPPRVPMRGPPPPPQ</sequence>
<keyword evidence="5" id="KW-0677">Repeat</keyword>
<dbReference type="InterPro" id="IPR034159">
    <property type="entry name" value="SF3B4_RRM2"/>
</dbReference>
<comment type="subcellular location">
    <subcellularLocation>
        <location evidence="1">Nucleus</location>
    </subcellularLocation>
</comment>
<dbReference type="Gene3D" id="3.30.70.330">
    <property type="match status" value="2"/>
</dbReference>
<dbReference type="GO" id="GO:0048026">
    <property type="term" value="P:positive regulation of mRNA splicing, via spliceosome"/>
    <property type="evidence" value="ECO:0007669"/>
    <property type="project" value="TreeGrafter"/>
</dbReference>
<dbReference type="InterPro" id="IPR035979">
    <property type="entry name" value="RBD_domain_sf"/>
</dbReference>
<evidence type="ECO:0000256" key="8">
    <source>
        <dbReference type="ARBA" id="ARBA00023242"/>
    </source>
</evidence>
<comment type="subunit">
    <text evidence="10">Component of the 17S U2 SnRNP complex, a ribonucleoprotein complex that contains small nuclear RNA (snRNA) U2 and a number of specific proteins. Part of the SF3B subcomplex of the 17S U2 SnRNP complex. SF3B associates with the splicing subcomplex SF3A and a 12S RNA unit to form the U2 small nuclear ribonucleoproteins complex (U2 snRNP). SF3B4 has been found in complex spliceosome 'B' and 'C' as well. Component of the minor (U12-type spliceosome) spliceosome. Found in a complex with PRMT9, SF3B2 and SF3B4.</text>
</comment>
<feature type="domain" description="RRM" evidence="14">
    <location>
        <begin position="100"/>
        <end position="179"/>
    </location>
</feature>
<comment type="similarity">
    <text evidence="2">Belongs to the SF3B4 family.</text>
</comment>
<dbReference type="PANTHER" id="PTHR48030:SF3">
    <property type="entry name" value="SPLICING FACTOR 3B SUBUNIT 4"/>
    <property type="match status" value="1"/>
</dbReference>
<evidence type="ECO:0000256" key="1">
    <source>
        <dbReference type="ARBA" id="ARBA00004123"/>
    </source>
</evidence>
<proteinExistence type="inferred from homology"/>
<gene>
    <name evidence="15" type="primary">SF3B4</name>
    <name evidence="15" type="synonym">sf3b4</name>
</gene>
<dbReference type="InterPro" id="IPR052084">
    <property type="entry name" value="SF3B4_spliceosome_assoc"/>
</dbReference>
<keyword evidence="7" id="KW-0508">mRNA splicing</keyword>
<dbReference type="SMART" id="SM00360">
    <property type="entry name" value="RRM"/>
    <property type="match status" value="2"/>
</dbReference>
<dbReference type="RefSeq" id="XP_028649844.1">
    <property type="nucleotide sequence ID" value="XM_028794011.2"/>
</dbReference>
<feature type="region of interest" description="Disordered" evidence="13">
    <location>
        <begin position="207"/>
        <end position="429"/>
    </location>
</feature>
<protein>
    <recommendedName>
        <fullName evidence="11">Splicing factor 3B subunit 4</fullName>
    </recommendedName>
</protein>
<evidence type="ECO:0000256" key="7">
    <source>
        <dbReference type="ARBA" id="ARBA00023187"/>
    </source>
</evidence>
<keyword evidence="8" id="KW-0539">Nucleus</keyword>
<evidence type="ECO:0000256" key="2">
    <source>
        <dbReference type="ARBA" id="ARBA00008363"/>
    </source>
</evidence>
<dbReference type="InterPro" id="IPR034158">
    <property type="entry name" value="SF3B4_RRM1"/>
</dbReference>
<dbReference type="Ensembl" id="ENSECRT00000002065.1">
    <property type="protein sequence ID" value="ENSECRP00000002037.1"/>
    <property type="gene ID" value="ENSECRG00000001417.1"/>
</dbReference>
<dbReference type="GO" id="GO:0071011">
    <property type="term" value="C:precatalytic spliceosome"/>
    <property type="evidence" value="ECO:0007669"/>
    <property type="project" value="TreeGrafter"/>
</dbReference>
<evidence type="ECO:0000256" key="6">
    <source>
        <dbReference type="ARBA" id="ARBA00022884"/>
    </source>
</evidence>
<dbReference type="SUPFAM" id="SSF54928">
    <property type="entry name" value="RNA-binding domain, RBD"/>
    <property type="match status" value="1"/>
</dbReference>
<evidence type="ECO:0000256" key="10">
    <source>
        <dbReference type="ARBA" id="ARBA00063006"/>
    </source>
</evidence>
<feature type="domain" description="RRM" evidence="14">
    <location>
        <begin position="13"/>
        <end position="91"/>
    </location>
</feature>
<evidence type="ECO:0000256" key="12">
    <source>
        <dbReference type="PROSITE-ProRule" id="PRU00176"/>
    </source>
</evidence>
<dbReference type="InterPro" id="IPR000504">
    <property type="entry name" value="RRM_dom"/>
</dbReference>
<evidence type="ECO:0000256" key="3">
    <source>
        <dbReference type="ARBA" id="ARBA00022664"/>
    </source>
</evidence>
<evidence type="ECO:0000313" key="15">
    <source>
        <dbReference type="Ensembl" id="ENSECRP00000002037.1"/>
    </source>
</evidence>
<keyword evidence="4" id="KW-0747">Spliceosome</keyword>
<dbReference type="GO" id="GO:0005686">
    <property type="term" value="C:U2 snRNP"/>
    <property type="evidence" value="ECO:0007669"/>
    <property type="project" value="TreeGrafter"/>
</dbReference>
<organism evidence="15 16">
    <name type="scientific">Erpetoichthys calabaricus</name>
    <name type="common">Rope fish</name>
    <name type="synonym">Calamoichthys calabaricus</name>
    <dbReference type="NCBI Taxonomy" id="27687"/>
    <lineage>
        <taxon>Eukaryota</taxon>
        <taxon>Metazoa</taxon>
        <taxon>Chordata</taxon>
        <taxon>Craniata</taxon>
        <taxon>Vertebrata</taxon>
        <taxon>Euteleostomi</taxon>
        <taxon>Actinopterygii</taxon>
        <taxon>Polypteriformes</taxon>
        <taxon>Polypteridae</taxon>
        <taxon>Erpetoichthys</taxon>
    </lineage>
</organism>
<dbReference type="Pfam" id="PF00076">
    <property type="entry name" value="RRM_1"/>
    <property type="match status" value="2"/>
</dbReference>
<dbReference type="GeneID" id="114646037"/>
<reference evidence="15" key="3">
    <citation type="submission" date="2025-09" db="UniProtKB">
        <authorList>
            <consortium name="Ensembl"/>
        </authorList>
    </citation>
    <scope>IDENTIFICATION</scope>
</reference>
<evidence type="ECO:0000256" key="4">
    <source>
        <dbReference type="ARBA" id="ARBA00022728"/>
    </source>
</evidence>
<dbReference type="GO" id="GO:0003723">
    <property type="term" value="F:RNA binding"/>
    <property type="evidence" value="ECO:0007669"/>
    <property type="project" value="UniProtKB-UniRule"/>
</dbReference>
<evidence type="ECO:0000256" key="5">
    <source>
        <dbReference type="ARBA" id="ARBA00022737"/>
    </source>
</evidence>
<accession>A0A8C4RKT0</accession>
<dbReference type="OrthoDB" id="10259687at2759"/>
<dbReference type="GO" id="GO:0000398">
    <property type="term" value="P:mRNA splicing, via spliceosome"/>
    <property type="evidence" value="ECO:0007669"/>
    <property type="project" value="UniProtKB-ARBA"/>
</dbReference>
<reference evidence="15" key="1">
    <citation type="submission" date="2021-06" db="EMBL/GenBank/DDBJ databases">
        <authorList>
            <consortium name="Wellcome Sanger Institute Data Sharing"/>
        </authorList>
    </citation>
    <scope>NUCLEOTIDE SEQUENCE [LARGE SCALE GENOMIC DNA]</scope>
</reference>
<dbReference type="PANTHER" id="PTHR48030">
    <property type="entry name" value="SPLICING FACTOR 3B SUBUNIT 4"/>
    <property type="match status" value="1"/>
</dbReference>
<dbReference type="FunFam" id="3.30.70.330:FF:000141">
    <property type="entry name" value="Splicing factor 3b subunit 4"/>
    <property type="match status" value="1"/>
</dbReference>
<dbReference type="Proteomes" id="UP000694620">
    <property type="component" value="Chromosome 2"/>
</dbReference>
<dbReference type="FunFam" id="3.30.70.330:FF:000059">
    <property type="entry name" value="splicing factor 3B subunit 4"/>
    <property type="match status" value="1"/>
</dbReference>
<reference evidence="15" key="2">
    <citation type="submission" date="2025-08" db="UniProtKB">
        <authorList>
            <consortium name="Ensembl"/>
        </authorList>
    </citation>
    <scope>IDENTIFICATION</scope>
</reference>
<name>A0A8C4RKT0_ERPCA</name>
<dbReference type="CDD" id="cd12335">
    <property type="entry name" value="RRM2_SF3B4"/>
    <property type="match status" value="1"/>
</dbReference>
<dbReference type="PROSITE" id="PS50102">
    <property type="entry name" value="RRM"/>
    <property type="match status" value="2"/>
</dbReference>
<dbReference type="AlphaFoldDB" id="A0A8C4RKT0"/>
<dbReference type="CTD" id="10262"/>